<dbReference type="Proteomes" id="UP000316801">
    <property type="component" value="Unassembled WGS sequence"/>
</dbReference>
<sequence length="359" mass="39095">MALYEVLLIGSPKVGQADALSKQLRDVADLFSLAMPGDLAVRTALDWEDRNPKAATVALYFGGDQTVDSDIVEKLELAKVPIVPVVEKGVSFGAAVPAAIAHTNACMLDSDDETLEALASVTLEVLGLLHTQRRIFISYRRTDSREAALQLHDELSSRGFDVFLDTHDIRPAAAFQEMLWHRLSDCDVTVMLDTKDYFGSKWTAQELGRSQALGIQILRVVWPDHGGSRYLSLSDTVALTASDIDAAGRLHPALLPLIAKKAEALRSRSIATRHLDLVGRLKSEVTRIGGQFEGIGAHRSASVTLPRGRKIEAYPMVGVPTAEMLNDIQDKAGKAGHGRFPCLVYNHIGIRPVNSPEIC</sequence>
<evidence type="ECO:0000259" key="1">
    <source>
        <dbReference type="PROSITE" id="PS50104"/>
    </source>
</evidence>
<keyword evidence="3" id="KW-1185">Reference proteome</keyword>
<dbReference type="InterPro" id="IPR000157">
    <property type="entry name" value="TIR_dom"/>
</dbReference>
<dbReference type="SUPFAM" id="SSF52200">
    <property type="entry name" value="Toll/Interleukin receptor TIR domain"/>
    <property type="match status" value="1"/>
</dbReference>
<dbReference type="InterPro" id="IPR035897">
    <property type="entry name" value="Toll_tir_struct_dom_sf"/>
</dbReference>
<dbReference type="PROSITE" id="PS50104">
    <property type="entry name" value="TIR"/>
    <property type="match status" value="1"/>
</dbReference>
<feature type="domain" description="TIR" evidence="1">
    <location>
        <begin position="131"/>
        <end position="248"/>
    </location>
</feature>
<proteinExistence type="predicted"/>
<dbReference type="GO" id="GO:0007165">
    <property type="term" value="P:signal transduction"/>
    <property type="evidence" value="ECO:0007669"/>
    <property type="project" value="InterPro"/>
</dbReference>
<evidence type="ECO:0000313" key="3">
    <source>
        <dbReference type="Proteomes" id="UP000316801"/>
    </source>
</evidence>
<accession>A0A549SQQ7</accession>
<reference evidence="2 3" key="1">
    <citation type="submission" date="2019-07" db="EMBL/GenBank/DDBJ databases">
        <title>Ln-dependent methylotrophs.</title>
        <authorList>
            <person name="Tani A."/>
        </authorList>
    </citation>
    <scope>NUCLEOTIDE SEQUENCE [LARGE SCALE GENOMIC DNA]</scope>
    <source>
        <strain evidence="2 3">SM12</strain>
    </source>
</reference>
<dbReference type="Gene3D" id="3.40.50.10140">
    <property type="entry name" value="Toll/interleukin-1 receptor homology (TIR) domain"/>
    <property type="match status" value="1"/>
</dbReference>
<keyword evidence="2" id="KW-0675">Receptor</keyword>
<dbReference type="RefSeq" id="WP_143127760.1">
    <property type="nucleotide sequence ID" value="NZ_VJMG01000087.1"/>
</dbReference>
<comment type="caution">
    <text evidence="2">The sequence shown here is derived from an EMBL/GenBank/DDBJ whole genome shotgun (WGS) entry which is preliminary data.</text>
</comment>
<dbReference type="Pfam" id="PF13676">
    <property type="entry name" value="TIR_2"/>
    <property type="match status" value="1"/>
</dbReference>
<dbReference type="EMBL" id="VJMG01000087">
    <property type="protein sequence ID" value="TRL31955.1"/>
    <property type="molecule type" value="Genomic_DNA"/>
</dbReference>
<dbReference type="AlphaFoldDB" id="A0A549SQQ7"/>
<gene>
    <name evidence="2" type="ORF">FNA46_24070</name>
</gene>
<organism evidence="2 3">
    <name type="scientific">Rhizobium straminoryzae</name>
    <dbReference type="NCBI Taxonomy" id="1387186"/>
    <lineage>
        <taxon>Bacteria</taxon>
        <taxon>Pseudomonadati</taxon>
        <taxon>Pseudomonadota</taxon>
        <taxon>Alphaproteobacteria</taxon>
        <taxon>Hyphomicrobiales</taxon>
        <taxon>Rhizobiaceae</taxon>
        <taxon>Rhizobium/Agrobacterium group</taxon>
        <taxon>Rhizobium</taxon>
    </lineage>
</organism>
<feature type="non-terminal residue" evidence="2">
    <location>
        <position position="359"/>
    </location>
</feature>
<name>A0A549SQQ7_9HYPH</name>
<protein>
    <submittedName>
        <fullName evidence="2">Toll/interleukin-1 receptor domain-containing protein</fullName>
    </submittedName>
</protein>
<evidence type="ECO:0000313" key="2">
    <source>
        <dbReference type="EMBL" id="TRL31955.1"/>
    </source>
</evidence>